<name>A0ABQ0C6N8_9PROT</name>
<evidence type="ECO:0000256" key="7">
    <source>
        <dbReference type="SAM" id="MobiDB-lite"/>
    </source>
</evidence>
<protein>
    <recommendedName>
        <fullName evidence="4 5">Small ribosomal subunit protein uS9</fullName>
    </recommendedName>
</protein>
<evidence type="ECO:0000256" key="5">
    <source>
        <dbReference type="HAMAP-Rule" id="MF_00532"/>
    </source>
</evidence>
<dbReference type="InterPro" id="IPR020574">
    <property type="entry name" value="Ribosomal_uS9_CS"/>
</dbReference>
<dbReference type="Gene3D" id="3.30.230.10">
    <property type="match status" value="1"/>
</dbReference>
<sequence>MSLTNATYATGRRKEAIARVWIQPGDGKMLINKIGIDAYFDRAGLRIIARQPFTVTQTDERFDVTVNIAGGGVSGQAGAIKHGIARALVAYDPAYRAVLKKGGFLTRDSRSVERKKYGRHKARKSTQYSKR</sequence>
<dbReference type="InterPro" id="IPR000754">
    <property type="entry name" value="Ribosomal_uS9"/>
</dbReference>
<evidence type="ECO:0000256" key="6">
    <source>
        <dbReference type="RuleBase" id="RU003815"/>
    </source>
</evidence>
<dbReference type="SUPFAM" id="SSF54211">
    <property type="entry name" value="Ribosomal protein S5 domain 2-like"/>
    <property type="match status" value="1"/>
</dbReference>
<evidence type="ECO:0000256" key="4">
    <source>
        <dbReference type="ARBA" id="ARBA00035259"/>
    </source>
</evidence>
<dbReference type="NCBIfam" id="NF001099">
    <property type="entry name" value="PRK00132.1"/>
    <property type="match status" value="1"/>
</dbReference>
<organism evidence="8 9">
    <name type="scientific">Candidatus Magnetaquiglobus chichijimensis</name>
    <dbReference type="NCBI Taxonomy" id="3141448"/>
    <lineage>
        <taxon>Bacteria</taxon>
        <taxon>Pseudomonadati</taxon>
        <taxon>Pseudomonadota</taxon>
        <taxon>Magnetococcia</taxon>
        <taxon>Magnetococcales</taxon>
        <taxon>Candidatus Magnetaquicoccaceae</taxon>
        <taxon>Candidatus Magnetaquiglobus</taxon>
    </lineage>
</organism>
<reference evidence="8 9" key="1">
    <citation type="submission" date="2024-09" db="EMBL/GenBank/DDBJ databases">
        <title>Draft genome sequence of Candidatus Magnetaquicoccaceae bacterium FCR-1.</title>
        <authorList>
            <person name="Shimoshige H."/>
            <person name="Shimamura S."/>
            <person name="Taoka A."/>
            <person name="Kobayashi H."/>
            <person name="Maekawa T."/>
        </authorList>
    </citation>
    <scope>NUCLEOTIDE SEQUENCE [LARGE SCALE GENOMIC DNA]</scope>
    <source>
        <strain evidence="8 9">FCR-1</strain>
    </source>
</reference>
<evidence type="ECO:0000256" key="2">
    <source>
        <dbReference type="ARBA" id="ARBA00022980"/>
    </source>
</evidence>
<dbReference type="InterPro" id="IPR020568">
    <property type="entry name" value="Ribosomal_Su5_D2-typ_SF"/>
</dbReference>
<dbReference type="PROSITE" id="PS00360">
    <property type="entry name" value="RIBOSOMAL_S9"/>
    <property type="match status" value="1"/>
</dbReference>
<dbReference type="PANTHER" id="PTHR21569">
    <property type="entry name" value="RIBOSOMAL PROTEIN S9"/>
    <property type="match status" value="1"/>
</dbReference>
<dbReference type="HAMAP" id="MF_00532_B">
    <property type="entry name" value="Ribosomal_uS9_B"/>
    <property type="match status" value="1"/>
</dbReference>
<dbReference type="PANTHER" id="PTHR21569:SF1">
    <property type="entry name" value="SMALL RIBOSOMAL SUBUNIT PROTEIN US9M"/>
    <property type="match status" value="1"/>
</dbReference>
<keyword evidence="3 5" id="KW-0687">Ribonucleoprotein</keyword>
<dbReference type="Pfam" id="PF00380">
    <property type="entry name" value="Ribosomal_S9"/>
    <property type="match status" value="1"/>
</dbReference>
<comment type="caution">
    <text evidence="8">The sequence shown here is derived from an EMBL/GenBank/DDBJ whole genome shotgun (WGS) entry which is preliminary data.</text>
</comment>
<dbReference type="Proteomes" id="UP001628193">
    <property type="component" value="Unassembled WGS sequence"/>
</dbReference>
<comment type="similarity">
    <text evidence="1 5 6">Belongs to the universal ribosomal protein uS9 family.</text>
</comment>
<dbReference type="EMBL" id="BAAFGK010000003">
    <property type="protein sequence ID" value="GAB0056539.1"/>
    <property type="molecule type" value="Genomic_DNA"/>
</dbReference>
<proteinExistence type="inferred from homology"/>
<evidence type="ECO:0000313" key="8">
    <source>
        <dbReference type="EMBL" id="GAB0056539.1"/>
    </source>
</evidence>
<keyword evidence="9" id="KW-1185">Reference proteome</keyword>
<keyword evidence="2 5" id="KW-0689">Ribosomal protein</keyword>
<evidence type="ECO:0000256" key="1">
    <source>
        <dbReference type="ARBA" id="ARBA00005251"/>
    </source>
</evidence>
<evidence type="ECO:0000313" key="9">
    <source>
        <dbReference type="Proteomes" id="UP001628193"/>
    </source>
</evidence>
<feature type="compositionally biased region" description="Basic residues" evidence="7">
    <location>
        <begin position="116"/>
        <end position="131"/>
    </location>
</feature>
<feature type="region of interest" description="Disordered" evidence="7">
    <location>
        <begin position="110"/>
        <end position="131"/>
    </location>
</feature>
<accession>A0ABQ0C6N8</accession>
<gene>
    <name evidence="5 8" type="primary">rpsI</name>
    <name evidence="8" type="ORF">SIID45300_00847</name>
</gene>
<dbReference type="InterPro" id="IPR023035">
    <property type="entry name" value="Ribosomal_uS9_bac/plastid"/>
</dbReference>
<evidence type="ECO:0000256" key="3">
    <source>
        <dbReference type="ARBA" id="ARBA00023274"/>
    </source>
</evidence>
<dbReference type="RefSeq" id="WP_420904266.1">
    <property type="nucleotide sequence ID" value="NZ_BAAFGK010000003.1"/>
</dbReference>
<dbReference type="InterPro" id="IPR014721">
    <property type="entry name" value="Ribsml_uS5_D2-typ_fold_subgr"/>
</dbReference>
<dbReference type="GO" id="GO:0005840">
    <property type="term" value="C:ribosome"/>
    <property type="evidence" value="ECO:0007669"/>
    <property type="project" value="UniProtKB-KW"/>
</dbReference>